<dbReference type="CDD" id="cd06577">
    <property type="entry name" value="PASTA_pknB"/>
    <property type="match status" value="2"/>
</dbReference>
<sequence>MFSLRTAAAFVAFAVILGSMTGCGVVARAAVAEAVGYVAENAFFGGDLGDGLHLGRNLTDKGGSHKGSEAGLYGGSREIDVCEPELLLEFLLDARNVKKKNVWAKALGTSAENKNVRKYVTSLTEVVLSNDTLVANHGYKKGRANRYDAVLEAGTAVLVDVFGVPRVKCNCGNPLAVSEHEPGDVDITFSHQDKGNKKWKVKKNRVVRVEKADKPQDKMTVVDVKDPAERVEIDLPPEPDVTGTARVTVPQVRGLSEAEATQRLKGQGFAVRTKAFDDPDVDPGFAAGTEPDGGSTADGESTVTLLIAADSPAGTPSVDVPSVVGRGQADAEQAIRDAGLVPSVVLQAASAEQAGIVIAQSPAGGQAETDSTVTLTVGQATTDGGTVDGGAVDGGTADGGTIDGGAVDGGTADGGAVDGGTVDDGTAGGAGDAGADAGTGV</sequence>
<feature type="compositionally biased region" description="Gly residues" evidence="1">
    <location>
        <begin position="386"/>
        <end position="418"/>
    </location>
</feature>
<keyword evidence="5" id="KW-1185">Reference proteome</keyword>
<keyword evidence="2" id="KW-0732">Signal</keyword>
<dbReference type="PROSITE" id="PS51178">
    <property type="entry name" value="PASTA"/>
    <property type="match status" value="2"/>
</dbReference>
<dbReference type="PROSITE" id="PS51257">
    <property type="entry name" value="PROKAR_LIPOPROTEIN"/>
    <property type="match status" value="1"/>
</dbReference>
<dbReference type="Pfam" id="PF20568">
    <property type="entry name" value="DUF6777"/>
    <property type="match status" value="1"/>
</dbReference>
<evidence type="ECO:0000259" key="3">
    <source>
        <dbReference type="PROSITE" id="PS51178"/>
    </source>
</evidence>
<feature type="compositionally biased region" description="Gly residues" evidence="1">
    <location>
        <begin position="426"/>
        <end position="441"/>
    </location>
</feature>
<accession>A0ABV3BQ50</accession>
<dbReference type="EMBL" id="JBEYXV010000008">
    <property type="protein sequence ID" value="MEU6822437.1"/>
    <property type="molecule type" value="Genomic_DNA"/>
</dbReference>
<name>A0ABV3BQ50_9ACTN</name>
<evidence type="ECO:0000256" key="1">
    <source>
        <dbReference type="SAM" id="MobiDB-lite"/>
    </source>
</evidence>
<proteinExistence type="predicted"/>
<dbReference type="RefSeq" id="WP_359349615.1">
    <property type="nucleotide sequence ID" value="NZ_JBEYXV010000008.1"/>
</dbReference>
<dbReference type="InterPro" id="IPR046704">
    <property type="entry name" value="DUF6777"/>
</dbReference>
<protein>
    <submittedName>
        <fullName evidence="4">DUF6777 domain-containing protein</fullName>
    </submittedName>
</protein>
<dbReference type="Gene3D" id="3.30.10.20">
    <property type="match status" value="2"/>
</dbReference>
<evidence type="ECO:0000256" key="2">
    <source>
        <dbReference type="SAM" id="SignalP"/>
    </source>
</evidence>
<organism evidence="4 5">
    <name type="scientific">Streptomyces atriruber</name>
    <dbReference type="NCBI Taxonomy" id="545121"/>
    <lineage>
        <taxon>Bacteria</taxon>
        <taxon>Bacillati</taxon>
        <taxon>Actinomycetota</taxon>
        <taxon>Actinomycetes</taxon>
        <taxon>Kitasatosporales</taxon>
        <taxon>Streptomycetaceae</taxon>
        <taxon>Streptomyces</taxon>
    </lineage>
</organism>
<reference evidence="4 5" key="1">
    <citation type="submission" date="2024-06" db="EMBL/GenBank/DDBJ databases">
        <title>The Natural Products Discovery Center: Release of the First 8490 Sequenced Strains for Exploring Actinobacteria Biosynthetic Diversity.</title>
        <authorList>
            <person name="Kalkreuter E."/>
            <person name="Kautsar S.A."/>
            <person name="Yang D."/>
            <person name="Bader C.D."/>
            <person name="Teijaro C.N."/>
            <person name="Fluegel L."/>
            <person name="Davis C.M."/>
            <person name="Simpson J.R."/>
            <person name="Lauterbach L."/>
            <person name="Steele A.D."/>
            <person name="Gui C."/>
            <person name="Meng S."/>
            <person name="Li G."/>
            <person name="Viehrig K."/>
            <person name="Ye F."/>
            <person name="Su P."/>
            <person name="Kiefer A.F."/>
            <person name="Nichols A."/>
            <person name="Cepeda A.J."/>
            <person name="Yan W."/>
            <person name="Fan B."/>
            <person name="Jiang Y."/>
            <person name="Adhikari A."/>
            <person name="Zheng C.-J."/>
            <person name="Schuster L."/>
            <person name="Cowan T.M."/>
            <person name="Smanski M.J."/>
            <person name="Chevrette M.G."/>
            <person name="De Carvalho L.P.S."/>
            <person name="Shen B."/>
        </authorList>
    </citation>
    <scope>NUCLEOTIDE SEQUENCE [LARGE SCALE GENOMIC DNA]</scope>
    <source>
        <strain evidence="4 5">NPDC046838</strain>
    </source>
</reference>
<feature type="chain" id="PRO_5046202706" evidence="2">
    <location>
        <begin position="25"/>
        <end position="441"/>
    </location>
</feature>
<evidence type="ECO:0000313" key="5">
    <source>
        <dbReference type="Proteomes" id="UP001551176"/>
    </source>
</evidence>
<feature type="signal peptide" evidence="2">
    <location>
        <begin position="1"/>
        <end position="24"/>
    </location>
</feature>
<evidence type="ECO:0000313" key="4">
    <source>
        <dbReference type="EMBL" id="MEU6822437.1"/>
    </source>
</evidence>
<dbReference type="SMART" id="SM00740">
    <property type="entry name" value="PASTA"/>
    <property type="match status" value="2"/>
</dbReference>
<dbReference type="Proteomes" id="UP001551176">
    <property type="component" value="Unassembled WGS sequence"/>
</dbReference>
<gene>
    <name evidence="4" type="ORF">ABZ921_17575</name>
</gene>
<feature type="domain" description="PASTA" evidence="3">
    <location>
        <begin position="314"/>
        <end position="379"/>
    </location>
</feature>
<dbReference type="InterPro" id="IPR005543">
    <property type="entry name" value="PASTA_dom"/>
</dbReference>
<feature type="region of interest" description="Disordered" evidence="1">
    <location>
        <begin position="275"/>
        <end position="298"/>
    </location>
</feature>
<dbReference type="Pfam" id="PF03793">
    <property type="entry name" value="PASTA"/>
    <property type="match status" value="2"/>
</dbReference>
<feature type="region of interest" description="Disordered" evidence="1">
    <location>
        <begin position="385"/>
        <end position="441"/>
    </location>
</feature>
<comment type="caution">
    <text evidence="4">The sequence shown here is derived from an EMBL/GenBank/DDBJ whole genome shotgun (WGS) entry which is preliminary data.</text>
</comment>
<feature type="domain" description="PASTA" evidence="3">
    <location>
        <begin position="243"/>
        <end position="309"/>
    </location>
</feature>